<keyword evidence="1" id="KW-0472">Membrane</keyword>
<dbReference type="STRING" id="1265846.PROCOU_02599"/>
<evidence type="ECO:0000259" key="3">
    <source>
        <dbReference type="Pfam" id="PF11797"/>
    </source>
</evidence>
<feature type="transmembrane region" description="Helical" evidence="1">
    <location>
        <begin position="307"/>
        <end position="328"/>
    </location>
</feature>
<feature type="domain" description="WxL Interacting Protein peptidoglycan binding" evidence="2">
    <location>
        <begin position="29"/>
        <end position="147"/>
    </location>
</feature>
<dbReference type="Pfam" id="PF11797">
    <property type="entry name" value="WxLIP_HBD"/>
    <property type="match status" value="1"/>
</dbReference>
<dbReference type="EMBL" id="SNZK01000006">
    <property type="protein sequence ID" value="TDR52842.1"/>
    <property type="molecule type" value="Genomic_DNA"/>
</dbReference>
<protein>
    <submittedName>
        <fullName evidence="4">Uncharacterized protein DUF916</fullName>
    </submittedName>
</protein>
<evidence type="ECO:0000313" key="5">
    <source>
        <dbReference type="Proteomes" id="UP000295558"/>
    </source>
</evidence>
<name>A0A4R6ZKR2_9LIST</name>
<feature type="domain" description="WxL Interacting Protein host binding" evidence="3">
    <location>
        <begin position="159"/>
        <end position="295"/>
    </location>
</feature>
<evidence type="ECO:0000256" key="1">
    <source>
        <dbReference type="SAM" id="Phobius"/>
    </source>
</evidence>
<reference evidence="4 5" key="1">
    <citation type="submission" date="2019-03" db="EMBL/GenBank/DDBJ databases">
        <title>Genomic Encyclopedia of Type Strains, Phase III (KMG-III): the genomes of soil and plant-associated and newly described type strains.</title>
        <authorList>
            <person name="Whitman W."/>
        </authorList>
    </citation>
    <scope>NUCLEOTIDE SEQUENCE [LARGE SCALE GENOMIC DNA]</scope>
    <source>
        <strain evidence="4 5">CECT 7972</strain>
    </source>
</reference>
<comment type="caution">
    <text evidence="4">The sequence shown here is derived from an EMBL/GenBank/DDBJ whole genome shotgun (WGS) entry which is preliminary data.</text>
</comment>
<dbReference type="OrthoDB" id="2148359at2"/>
<accession>A0A4R6ZKR2</accession>
<dbReference type="InterPro" id="IPR021759">
    <property type="entry name" value="WxLIP_HBD"/>
</dbReference>
<keyword evidence="1" id="KW-0812">Transmembrane</keyword>
<dbReference type="AlphaFoldDB" id="A0A4R6ZKR2"/>
<organism evidence="4 5">
    <name type="scientific">Listeria rocourtiae</name>
    <dbReference type="NCBI Taxonomy" id="647910"/>
    <lineage>
        <taxon>Bacteria</taxon>
        <taxon>Bacillati</taxon>
        <taxon>Bacillota</taxon>
        <taxon>Bacilli</taxon>
        <taxon>Bacillales</taxon>
        <taxon>Listeriaceae</taxon>
        <taxon>Listeria</taxon>
    </lineage>
</organism>
<dbReference type="RefSeq" id="WP_133620612.1">
    <property type="nucleotide sequence ID" value="NZ_JAASUO010000003.1"/>
</dbReference>
<evidence type="ECO:0000259" key="2">
    <source>
        <dbReference type="Pfam" id="PF06030"/>
    </source>
</evidence>
<proteinExistence type="predicted"/>
<dbReference type="InterPro" id="IPR010317">
    <property type="entry name" value="WxLIP_PGBD"/>
</dbReference>
<dbReference type="Pfam" id="PF06030">
    <property type="entry name" value="WxLIP_PGBD"/>
    <property type="match status" value="1"/>
</dbReference>
<gene>
    <name evidence="4" type="ORF">DFP96_10647</name>
</gene>
<dbReference type="Proteomes" id="UP000295558">
    <property type="component" value="Unassembled WGS sequence"/>
</dbReference>
<sequence>MKIKSLIILFLLTIILITPIRAQASELGFSVQALLPENQINKLHTYFDLLMKPNQKQTIQVAIKNDKNEDIQVEVNANTAITNSNGIIEYTDTNPKLDDTLKTSFGNIVQTENLITIPKNSTKNASFTIQMPQEPYNGIILGGLHFMEQEKATSTKNKDSLQIDNRYSYTIGVVLRENQGEIAPDLTLPAVKKGQILGQNTVFTNLKNPKAAILSNLSIIASIYKQGETSPIKRQSTKNLRIAPNSNFDYAIKWDNQKFKPGKYKVVIEATGQTKNWELQKNFTITSKEAKAFNEKAVNLKQTGIPIWIYITGTALLVLIVGFVAFNIGKRR</sequence>
<evidence type="ECO:0000313" key="4">
    <source>
        <dbReference type="EMBL" id="TDR52842.1"/>
    </source>
</evidence>
<keyword evidence="5" id="KW-1185">Reference proteome</keyword>
<keyword evidence="1" id="KW-1133">Transmembrane helix</keyword>